<gene>
    <name evidence="4" type="ORF">LY90DRAFT_670748</name>
</gene>
<dbReference type="Gene3D" id="1.10.8.10">
    <property type="entry name" value="DNA helicase RuvA subunit, C-terminal domain"/>
    <property type="match status" value="1"/>
</dbReference>
<dbReference type="InterPro" id="IPR009060">
    <property type="entry name" value="UBA-like_sf"/>
</dbReference>
<dbReference type="InterPro" id="IPR002625">
    <property type="entry name" value="Smr_dom"/>
</dbReference>
<evidence type="ECO:0000313" key="5">
    <source>
        <dbReference type="Proteomes" id="UP000193920"/>
    </source>
</evidence>
<dbReference type="GO" id="GO:0004519">
    <property type="term" value="F:endonuclease activity"/>
    <property type="evidence" value="ECO:0007669"/>
    <property type="project" value="TreeGrafter"/>
</dbReference>
<dbReference type="SMART" id="SM00546">
    <property type="entry name" value="CUE"/>
    <property type="match status" value="2"/>
</dbReference>
<dbReference type="SUPFAM" id="SSF160443">
    <property type="entry name" value="SMR domain-like"/>
    <property type="match status" value="1"/>
</dbReference>
<feature type="domain" description="CUE" evidence="3">
    <location>
        <begin position="37"/>
        <end position="80"/>
    </location>
</feature>
<feature type="domain" description="Smr" evidence="2">
    <location>
        <begin position="515"/>
        <end position="645"/>
    </location>
</feature>
<dbReference type="AlphaFoldDB" id="A0A1Y2CSY7"/>
<dbReference type="STRING" id="1754190.A0A1Y2CSY7"/>
<dbReference type="OrthoDB" id="2149714at2759"/>
<name>A0A1Y2CSY7_9FUNG</name>
<reference evidence="4 5" key="1">
    <citation type="submission" date="2016-08" db="EMBL/GenBank/DDBJ databases">
        <title>A Parts List for Fungal Cellulosomes Revealed by Comparative Genomics.</title>
        <authorList>
            <consortium name="DOE Joint Genome Institute"/>
            <person name="Haitjema C.H."/>
            <person name="Gilmore S.P."/>
            <person name="Henske J.K."/>
            <person name="Solomon K.V."/>
            <person name="De Groot R."/>
            <person name="Kuo A."/>
            <person name="Mondo S.J."/>
            <person name="Salamov A.A."/>
            <person name="Labutti K."/>
            <person name="Zhao Z."/>
            <person name="Chiniquy J."/>
            <person name="Barry K."/>
            <person name="Brewer H.M."/>
            <person name="Purvine S.O."/>
            <person name="Wright A.T."/>
            <person name="Boxma B."/>
            <person name="Van Alen T."/>
            <person name="Hackstein J.H."/>
            <person name="Baker S.E."/>
            <person name="Grigoriev I.V."/>
            <person name="O'Malley M.A."/>
        </authorList>
    </citation>
    <scope>NUCLEOTIDE SEQUENCE [LARGE SCALE GENOMIC DNA]</scope>
    <source>
        <strain evidence="4 5">G1</strain>
    </source>
</reference>
<feature type="region of interest" description="Disordered" evidence="1">
    <location>
        <begin position="218"/>
        <end position="261"/>
    </location>
</feature>
<dbReference type="PROSITE" id="PS51140">
    <property type="entry name" value="CUE"/>
    <property type="match status" value="2"/>
</dbReference>
<dbReference type="PANTHER" id="PTHR46535">
    <property type="entry name" value="NEDD4-BINDING PROTEIN 2"/>
    <property type="match status" value="1"/>
</dbReference>
<comment type="caution">
    <text evidence="4">The sequence shown here is derived from an EMBL/GenBank/DDBJ whole genome shotgun (WGS) entry which is preliminary data.</text>
</comment>
<feature type="compositionally biased region" description="Low complexity" evidence="1">
    <location>
        <begin position="148"/>
        <end position="159"/>
    </location>
</feature>
<evidence type="ECO:0000256" key="1">
    <source>
        <dbReference type="SAM" id="MobiDB-lite"/>
    </source>
</evidence>
<dbReference type="GO" id="GO:0005634">
    <property type="term" value="C:nucleus"/>
    <property type="evidence" value="ECO:0007669"/>
    <property type="project" value="TreeGrafter"/>
</dbReference>
<evidence type="ECO:0008006" key="6">
    <source>
        <dbReference type="Google" id="ProtNLM"/>
    </source>
</evidence>
<dbReference type="EMBL" id="MCOG01000098">
    <property type="protein sequence ID" value="ORY50112.1"/>
    <property type="molecule type" value="Genomic_DNA"/>
</dbReference>
<dbReference type="InterPro" id="IPR036063">
    <property type="entry name" value="Smr_dom_sf"/>
</dbReference>
<feature type="domain" description="CUE" evidence="3">
    <location>
        <begin position="269"/>
        <end position="312"/>
    </location>
</feature>
<feature type="compositionally biased region" description="Basic residues" evidence="1">
    <location>
        <begin position="229"/>
        <end position="240"/>
    </location>
</feature>
<feature type="region of interest" description="Disordered" evidence="1">
    <location>
        <begin position="133"/>
        <end position="201"/>
    </location>
</feature>
<organism evidence="4 5">
    <name type="scientific">Neocallimastix californiae</name>
    <dbReference type="NCBI Taxonomy" id="1754190"/>
    <lineage>
        <taxon>Eukaryota</taxon>
        <taxon>Fungi</taxon>
        <taxon>Fungi incertae sedis</taxon>
        <taxon>Chytridiomycota</taxon>
        <taxon>Chytridiomycota incertae sedis</taxon>
        <taxon>Neocallimastigomycetes</taxon>
        <taxon>Neocallimastigales</taxon>
        <taxon>Neocallimastigaceae</taxon>
        <taxon>Neocallimastix</taxon>
    </lineage>
</organism>
<dbReference type="PROSITE" id="PS50828">
    <property type="entry name" value="SMR"/>
    <property type="match status" value="1"/>
</dbReference>
<proteinExistence type="predicted"/>
<evidence type="ECO:0000313" key="4">
    <source>
        <dbReference type="EMBL" id="ORY50112.1"/>
    </source>
</evidence>
<accession>A0A1Y2CSY7</accession>
<dbReference type="SUPFAM" id="SSF46934">
    <property type="entry name" value="UBA-like"/>
    <property type="match status" value="1"/>
</dbReference>
<dbReference type="CDD" id="cd14279">
    <property type="entry name" value="CUE"/>
    <property type="match status" value="2"/>
</dbReference>
<protein>
    <recommendedName>
        <fullName evidence="6">Smr domain-containing protein</fullName>
    </recommendedName>
</protein>
<evidence type="ECO:0000259" key="3">
    <source>
        <dbReference type="PROSITE" id="PS51140"/>
    </source>
</evidence>
<keyword evidence="5" id="KW-1185">Reference proteome</keyword>
<dbReference type="InterPro" id="IPR052772">
    <property type="entry name" value="Endo/PolyKinase_Domain-Protein"/>
</dbReference>
<dbReference type="PANTHER" id="PTHR46535:SF1">
    <property type="entry name" value="NEDD4-BINDING PROTEIN 2"/>
    <property type="match status" value="1"/>
</dbReference>
<sequence length="645" mass="75463">MNKTRNNKTRNNKTRNNKYLLSMNDEITFHKPNNDKPNENDVTQIKNIFPELDSKTIIHSLKKHNFNKETTIEDLLSERFIKQNLSENDIKRNNKILEIYQNGDNVNSQEILINCNEVVVNDLTIRNIDIGSEINHNSTSNKYHKNNRNNNKDNINVTKEISDISTSNEFLRKNKNRKKAPNDNVEPNTQEKNNDIAPMIPGQTYKKTEENLKLLQTHNKSYDSTSSNRKNKNKNRKANQKKNSQIQSPVEPNESNDDHQYNNSVLKFQNYFKLSEVKKIFPDVSERLLILSLQVNHGDIDKVVDFLLMQNSIKDEINEEDLCRSLELQLDNEQGLPISCDGNCINQGYPCILHSRLILTKNDEYNTLNLSEIMKIWNQYELRDRNVRIGFIDNDQAVKYYTQDNDEIEFLILNRIKEAELAMTAEERKHQYDVEYFRNREANLRSREHRFFNEANKKYKSGGITGFSSAAYYSQEGRQLEEEIERIKLLAISAQIKTNERNYMQNNGLTNFCGVDLHGLRVKEALPYLKDMLAIWKIEVMKYNPKYSNERNRKTVKSVIHTTTETYDFNSSNVKSFSKMINNVETLRKKKIRRIYPSVFNIITGKGLHSDANIGARLRPSITNYLKANNFNFVEMNPGKFEVRL</sequence>
<dbReference type="InterPro" id="IPR003892">
    <property type="entry name" value="CUE"/>
</dbReference>
<dbReference type="Gene3D" id="3.30.1370.110">
    <property type="match status" value="1"/>
</dbReference>
<evidence type="ECO:0000259" key="2">
    <source>
        <dbReference type="PROSITE" id="PS50828"/>
    </source>
</evidence>
<dbReference type="GO" id="GO:0043130">
    <property type="term" value="F:ubiquitin binding"/>
    <property type="evidence" value="ECO:0007669"/>
    <property type="project" value="InterPro"/>
</dbReference>
<dbReference type="Pfam" id="PF02845">
    <property type="entry name" value="CUE"/>
    <property type="match status" value="1"/>
</dbReference>
<dbReference type="Proteomes" id="UP000193920">
    <property type="component" value="Unassembled WGS sequence"/>
</dbReference>